<comment type="similarity">
    <text evidence="3">In the N-terminal section; belongs to the leguminous lectin family.</text>
</comment>
<dbReference type="SMART" id="SM00220">
    <property type="entry name" value="S_TKc"/>
    <property type="match status" value="1"/>
</dbReference>
<keyword evidence="8 17" id="KW-0812">Transmembrane</keyword>
<dbReference type="PROSITE" id="PS50011">
    <property type="entry name" value="PROTEIN_KINASE_DOM"/>
    <property type="match status" value="1"/>
</dbReference>
<dbReference type="InterPro" id="IPR001245">
    <property type="entry name" value="Ser-Thr/Tyr_kinase_cat_dom"/>
</dbReference>
<evidence type="ECO:0000256" key="8">
    <source>
        <dbReference type="ARBA" id="ARBA00022692"/>
    </source>
</evidence>
<dbReference type="SUPFAM" id="SSF56112">
    <property type="entry name" value="Protein kinase-like (PK-like)"/>
    <property type="match status" value="1"/>
</dbReference>
<dbReference type="InterPro" id="IPR025315">
    <property type="entry name" value="DUF4220"/>
</dbReference>
<dbReference type="GO" id="GO:0005524">
    <property type="term" value="F:ATP binding"/>
    <property type="evidence" value="ECO:0007669"/>
    <property type="project" value="UniProtKB-UniRule"/>
</dbReference>
<dbReference type="GO" id="GO:0051707">
    <property type="term" value="P:response to other organism"/>
    <property type="evidence" value="ECO:0007669"/>
    <property type="project" value="UniProtKB-ARBA"/>
</dbReference>
<proteinExistence type="inferred from homology"/>
<evidence type="ECO:0000256" key="15">
    <source>
        <dbReference type="ARBA" id="ARBA00023180"/>
    </source>
</evidence>
<evidence type="ECO:0000256" key="12">
    <source>
        <dbReference type="ARBA" id="ARBA00022840"/>
    </source>
</evidence>
<feature type="compositionally biased region" description="Polar residues" evidence="16">
    <location>
        <begin position="86"/>
        <end position="98"/>
    </location>
</feature>
<evidence type="ECO:0000256" key="6">
    <source>
        <dbReference type="ARBA" id="ARBA00022475"/>
    </source>
</evidence>
<dbReference type="Pfam" id="PF07714">
    <property type="entry name" value="PK_Tyr_Ser-Thr"/>
    <property type="match status" value="1"/>
</dbReference>
<feature type="domain" description="Protein kinase" evidence="18">
    <location>
        <begin position="753"/>
        <end position="1066"/>
    </location>
</feature>
<keyword evidence="11" id="KW-0547">Nucleotide-binding</keyword>
<evidence type="ECO:0000256" key="13">
    <source>
        <dbReference type="ARBA" id="ARBA00022989"/>
    </source>
</evidence>
<evidence type="ECO:0000259" key="18">
    <source>
        <dbReference type="PROSITE" id="PS50011"/>
    </source>
</evidence>
<evidence type="ECO:0000256" key="3">
    <source>
        <dbReference type="ARBA" id="ARBA00008536"/>
    </source>
</evidence>
<evidence type="ECO:0000256" key="17">
    <source>
        <dbReference type="SAM" id="Phobius"/>
    </source>
</evidence>
<keyword evidence="7" id="KW-0418">Kinase</keyword>
<evidence type="ECO:0000256" key="11">
    <source>
        <dbReference type="ARBA" id="ARBA00022741"/>
    </source>
</evidence>
<evidence type="ECO:0000256" key="1">
    <source>
        <dbReference type="ARBA" id="ARBA00004236"/>
    </source>
</evidence>
<dbReference type="Pfam" id="PF00139">
    <property type="entry name" value="Lectin_legB"/>
    <property type="match status" value="1"/>
</dbReference>
<dbReference type="Pfam" id="PF13968">
    <property type="entry name" value="DUF4220"/>
    <property type="match status" value="1"/>
</dbReference>
<evidence type="ECO:0000256" key="5">
    <source>
        <dbReference type="ARBA" id="ARBA00012513"/>
    </source>
</evidence>
<evidence type="ECO:0000256" key="14">
    <source>
        <dbReference type="ARBA" id="ARBA00023136"/>
    </source>
</evidence>
<feature type="transmembrane region" description="Helical" evidence="17">
    <location>
        <begin position="389"/>
        <end position="405"/>
    </location>
</feature>
<keyword evidence="12" id="KW-0067">ATP-binding</keyword>
<evidence type="ECO:0000256" key="9">
    <source>
        <dbReference type="ARBA" id="ARBA00022729"/>
    </source>
</evidence>
<evidence type="ECO:0000256" key="16">
    <source>
        <dbReference type="SAM" id="MobiDB-lite"/>
    </source>
</evidence>
<dbReference type="Gene3D" id="1.10.510.10">
    <property type="entry name" value="Transferase(Phosphotransferase) domain 1"/>
    <property type="match status" value="1"/>
</dbReference>
<dbReference type="InterPro" id="IPR050528">
    <property type="entry name" value="L-type_Lectin-RKs"/>
</dbReference>
<dbReference type="InterPro" id="IPR017441">
    <property type="entry name" value="Protein_kinase_ATP_BS"/>
</dbReference>
<dbReference type="FunFam" id="2.60.120.200:FF:000198">
    <property type="entry name" value="Probable L-type lectin-domain containing receptor kinase S.5"/>
    <property type="match status" value="1"/>
</dbReference>
<dbReference type="GO" id="GO:0004674">
    <property type="term" value="F:protein serine/threonine kinase activity"/>
    <property type="evidence" value="ECO:0007669"/>
    <property type="project" value="UniProtKB-KW"/>
</dbReference>
<evidence type="ECO:0000256" key="2">
    <source>
        <dbReference type="ARBA" id="ARBA00004479"/>
    </source>
</evidence>
<dbReference type="SUPFAM" id="SSF49899">
    <property type="entry name" value="Concanavalin A-like lectins/glucanases"/>
    <property type="match status" value="1"/>
</dbReference>
<dbReference type="PROSITE" id="PS00107">
    <property type="entry name" value="PROTEIN_KINASE_ATP"/>
    <property type="match status" value="1"/>
</dbReference>
<dbReference type="Gene3D" id="2.60.120.200">
    <property type="match status" value="1"/>
</dbReference>
<feature type="transmembrane region" description="Helical" evidence="17">
    <location>
        <begin position="694"/>
        <end position="715"/>
    </location>
</feature>
<dbReference type="GO" id="GO:0030246">
    <property type="term" value="F:carbohydrate binding"/>
    <property type="evidence" value="ECO:0007669"/>
    <property type="project" value="UniProtKB-KW"/>
</dbReference>
<dbReference type="AlphaFoldDB" id="N1QXQ0"/>
<reference evidence="19" key="1">
    <citation type="submission" date="2015-06" db="UniProtKB">
        <authorList>
            <consortium name="EnsemblPlants"/>
        </authorList>
    </citation>
    <scope>IDENTIFICATION</scope>
</reference>
<evidence type="ECO:0000313" key="19">
    <source>
        <dbReference type="EnsemblPlants" id="EMT15544"/>
    </source>
</evidence>
<name>N1QXQ0_AEGTA</name>
<dbReference type="CDD" id="cd06899">
    <property type="entry name" value="lectin_legume_LecRK_Arcelin_ConA"/>
    <property type="match status" value="1"/>
</dbReference>
<feature type="region of interest" description="Disordered" evidence="16">
    <location>
        <begin position="1"/>
        <end position="48"/>
    </location>
</feature>
<dbReference type="InterPro" id="IPR013320">
    <property type="entry name" value="ConA-like_dom_sf"/>
</dbReference>
<keyword evidence="7" id="KW-0723">Serine/threonine-protein kinase</keyword>
<keyword evidence="6" id="KW-1003">Cell membrane</keyword>
<keyword evidence="15" id="KW-0325">Glycoprotein</keyword>
<evidence type="ECO:0000256" key="7">
    <source>
        <dbReference type="ARBA" id="ARBA00022527"/>
    </source>
</evidence>
<keyword evidence="14 17" id="KW-0472">Membrane</keyword>
<comment type="subcellular location">
    <subcellularLocation>
        <location evidence="1">Cell membrane</location>
    </subcellularLocation>
    <subcellularLocation>
        <location evidence="2">Membrane</location>
        <topology evidence="2">Single-pass type I membrane protein</topology>
    </subcellularLocation>
</comment>
<dbReference type="InterPro" id="IPR011009">
    <property type="entry name" value="Kinase-like_dom_sf"/>
</dbReference>
<dbReference type="GO" id="GO:0006952">
    <property type="term" value="P:defense response"/>
    <property type="evidence" value="ECO:0007669"/>
    <property type="project" value="UniProtKB-ARBA"/>
</dbReference>
<evidence type="ECO:0000256" key="10">
    <source>
        <dbReference type="ARBA" id="ARBA00022734"/>
    </source>
</evidence>
<dbReference type="PROSITE" id="PS00307">
    <property type="entry name" value="LECTIN_LEGUME_BETA"/>
    <property type="match status" value="1"/>
</dbReference>
<dbReference type="PANTHER" id="PTHR27007">
    <property type="match status" value="1"/>
</dbReference>
<feature type="compositionally biased region" description="Basic and acidic residues" evidence="16">
    <location>
        <begin position="21"/>
        <end position="39"/>
    </location>
</feature>
<accession>N1QXQ0</accession>
<evidence type="ECO:0000256" key="4">
    <source>
        <dbReference type="ARBA" id="ARBA00010217"/>
    </source>
</evidence>
<dbReference type="InterPro" id="IPR019825">
    <property type="entry name" value="Lectin_legB_Mn/Ca_BS"/>
</dbReference>
<dbReference type="ExpressionAtlas" id="N1QXQ0">
    <property type="expression patterns" value="baseline"/>
</dbReference>
<dbReference type="EC" id="2.7.11.1" evidence="5"/>
<dbReference type="InterPro" id="IPR000719">
    <property type="entry name" value="Prot_kinase_dom"/>
</dbReference>
<feature type="region of interest" description="Disordered" evidence="16">
    <location>
        <begin position="1069"/>
        <end position="1088"/>
    </location>
</feature>
<comment type="similarity">
    <text evidence="4">In the C-terminal section; belongs to the protein kinase superfamily. Ser/Thr protein kinase family.</text>
</comment>
<keyword evidence="9" id="KW-0732">Signal</keyword>
<keyword evidence="10" id="KW-0430">Lectin</keyword>
<keyword evidence="13 17" id="KW-1133">Transmembrane helix</keyword>
<dbReference type="InterPro" id="IPR001220">
    <property type="entry name" value="Legume_lectin_dom"/>
</dbReference>
<protein>
    <recommendedName>
        <fullName evidence="5">non-specific serine/threonine protein kinase</fullName>
        <ecNumber evidence="5">2.7.11.1</ecNumber>
    </recommendedName>
</protein>
<dbReference type="EnsemblPlants" id="EMT15544">
    <property type="protein sequence ID" value="EMT15544"/>
    <property type="gene ID" value="F775_16923"/>
</dbReference>
<organism evidence="19">
    <name type="scientific">Aegilops tauschii</name>
    <name type="common">Tausch's goatgrass</name>
    <name type="synonym">Aegilops squarrosa</name>
    <dbReference type="NCBI Taxonomy" id="37682"/>
    <lineage>
        <taxon>Eukaryota</taxon>
        <taxon>Viridiplantae</taxon>
        <taxon>Streptophyta</taxon>
        <taxon>Embryophyta</taxon>
        <taxon>Tracheophyta</taxon>
        <taxon>Spermatophyta</taxon>
        <taxon>Magnoliopsida</taxon>
        <taxon>Liliopsida</taxon>
        <taxon>Poales</taxon>
        <taxon>Poaceae</taxon>
        <taxon>BOP clade</taxon>
        <taxon>Pooideae</taxon>
        <taxon>Triticodae</taxon>
        <taxon>Triticeae</taxon>
        <taxon>Triticinae</taxon>
        <taxon>Aegilops</taxon>
    </lineage>
</organism>
<sequence>MKLRRRDAGGHAAVKPQNCKDAGREAVKVKDAKPLDRGTTKSGATKPHRCVAGGRAIAKYIDFEAGLPRARLSPSLKKSLPGLRSQGSKTPQLQTSSAATDGTIYRGWPVRREARDLLASGPKRPSDILTQRSVCLGLEIKFILGVQAKKLSQFGPLYVPLIPVLVFCACRFHDIFRSCSRSRRVVVLRDESKAGEACGQLHWFQTMAECLASIFGTEKDKVNCPFYFKIGAFLHSDHCSRIHNRPTMNMYQRPDMNPVYALGQLSLHKSAVPGAGEMHRFSFFWMPFLLIHLGGQDTTITAFSIEDNELWLRHMLNVLTQIGLALAADGQHIFKILEIELGMMYDNLYTKATRQGWFEHGLGLYPVVSLTFHCVLHSSLCRLLDGDDVSMYMGILGILGIFLFPEKVAGSYRNHLAMTKPNTSSLPSFFCIACAAVVILGRTCSCLQFTYPNFNASNRDDFSFSPGSGISNNSLQITPNAGNMTHRSGRVVYAKETLKLWNSKRTALNSFRTDLMLNILPQNGTGEGMAFVLTNNPSLPSNSSGQWLGVCNNQTDGVKTNRVVAVEFDTRKSYKDDLDGNHVGIDINSIKSLRQYPLNNLSIFLSTGSDVWVSIRYHGTLQLLRVFLVQYSIRGQHLFKGDIYIDLSQYLVDDIYLVFTGSTGDATQLNQIKSWNFTTVDIDVKVRRGHWRKVLLALVTLLVFSICLFAGLFMWRRLTRRRRLAYRNLEKMIDAHGPVKFKLRELRRATANFSPTRKLGRGGFGTVYLGYVDGINLEVAVKRVSTDKQEDTNRGEKEFVAEVNTISKLSHRNLVKLIGWCHKKGELLLVYEYFPMGSLDKLLYARERTASSSSMSASTHTPELTWERRDVKASNVMLDAEYNARLGDFGLARVIQHDGVTHHSTQVVAGTRGYMAYESFFTGRASLDTDVYAFGVFVMEVVSGRSPSNAVQHHYIHDSDHRGEEDYSSGGGARHPLPMHIVDWIWRLYGEGKALHAADPLLGGGVGPAAGGCTTGVYTSRGVYTVEANSFILDLEVPLSSQSDSMVSPMIRSAMTQLFAPEFPTLRLDRSLGRDSNSNPPPRRLARRAPCYNIHLHDTRSGRGAAGDFRLSTSVIPEGNIP</sequence>
<feature type="compositionally biased region" description="Low complexity" evidence="16">
    <location>
        <begin position="76"/>
        <end position="85"/>
    </location>
</feature>
<feature type="region of interest" description="Disordered" evidence="16">
    <location>
        <begin position="76"/>
        <end position="98"/>
    </location>
</feature>
<keyword evidence="7" id="KW-0808">Transferase</keyword>
<dbReference type="GO" id="GO:0005886">
    <property type="term" value="C:plasma membrane"/>
    <property type="evidence" value="ECO:0007669"/>
    <property type="project" value="UniProtKB-SubCell"/>
</dbReference>
<dbReference type="Gene3D" id="3.30.200.20">
    <property type="entry name" value="Phosphorylase Kinase, domain 1"/>
    <property type="match status" value="1"/>
</dbReference>